<feature type="transmembrane region" description="Helical" evidence="6">
    <location>
        <begin position="201"/>
        <end position="234"/>
    </location>
</feature>
<keyword evidence="3" id="KW-0862">Zinc</keyword>
<feature type="transmembrane region" description="Helical" evidence="6">
    <location>
        <begin position="168"/>
        <end position="189"/>
    </location>
</feature>
<sequence length="273" mass="30172">MDRRLQRQCECPVCFEYFTEPSTLPCGHTFCMACIQRWLGNARNQRRCPLCKTTVPYGHELRVNILLRDLVQTLQEHEEQEEQQQQQQQAAEQDQQQQQAAAQQQHQRQQAAEQQQQVPSECPGLADFVNEQQQRETSDAASPTSVVLPPGPSPQQLSADRPQTWWRAALRLLAGAAAGTAQLLLHLLLSPGAGQLRDAAWLAAAVALPPALAVWGWSLVWALLLAAATLLLAASRRWSQLAVLLGAAAVIEAVAWAVHRVPVQHCIPSATAW</sequence>
<evidence type="ECO:0000256" key="2">
    <source>
        <dbReference type="ARBA" id="ARBA00022771"/>
    </source>
</evidence>
<dbReference type="PANTHER" id="PTHR15898:SF13">
    <property type="entry name" value="BIFUNCTIONAL APOPTOSIS REGULATOR"/>
    <property type="match status" value="1"/>
</dbReference>
<proteinExistence type="predicted"/>
<dbReference type="SUPFAM" id="SSF57850">
    <property type="entry name" value="RING/U-box"/>
    <property type="match status" value="1"/>
</dbReference>
<evidence type="ECO:0000313" key="8">
    <source>
        <dbReference type="EMBL" id="KAI3434625.1"/>
    </source>
</evidence>
<evidence type="ECO:0000256" key="4">
    <source>
        <dbReference type="PROSITE-ProRule" id="PRU00175"/>
    </source>
</evidence>
<feature type="domain" description="RING-type" evidence="7">
    <location>
        <begin position="11"/>
        <end position="52"/>
    </location>
</feature>
<evidence type="ECO:0000259" key="7">
    <source>
        <dbReference type="PROSITE" id="PS50089"/>
    </source>
</evidence>
<feature type="region of interest" description="Disordered" evidence="5">
    <location>
        <begin position="77"/>
        <end position="117"/>
    </location>
</feature>
<dbReference type="AlphaFoldDB" id="A0A9D4TV71"/>
<dbReference type="GO" id="GO:0005634">
    <property type="term" value="C:nucleus"/>
    <property type="evidence" value="ECO:0007669"/>
    <property type="project" value="TreeGrafter"/>
</dbReference>
<dbReference type="Proteomes" id="UP001055712">
    <property type="component" value="Unassembled WGS sequence"/>
</dbReference>
<protein>
    <recommendedName>
        <fullName evidence="7">RING-type domain-containing protein</fullName>
    </recommendedName>
</protein>
<organism evidence="8 9">
    <name type="scientific">Chlorella vulgaris</name>
    <name type="common">Green alga</name>
    <dbReference type="NCBI Taxonomy" id="3077"/>
    <lineage>
        <taxon>Eukaryota</taxon>
        <taxon>Viridiplantae</taxon>
        <taxon>Chlorophyta</taxon>
        <taxon>core chlorophytes</taxon>
        <taxon>Trebouxiophyceae</taxon>
        <taxon>Chlorellales</taxon>
        <taxon>Chlorellaceae</taxon>
        <taxon>Chlorella clade</taxon>
        <taxon>Chlorella</taxon>
    </lineage>
</organism>
<feature type="compositionally biased region" description="Low complexity" evidence="5">
    <location>
        <begin position="83"/>
        <end position="117"/>
    </location>
</feature>
<dbReference type="Pfam" id="PF13445">
    <property type="entry name" value="zf-RING_UBOX"/>
    <property type="match status" value="1"/>
</dbReference>
<comment type="caution">
    <text evidence="8">The sequence shown here is derived from an EMBL/GenBank/DDBJ whole genome shotgun (WGS) entry which is preliminary data.</text>
</comment>
<dbReference type="SMART" id="SM00184">
    <property type="entry name" value="RING"/>
    <property type="match status" value="1"/>
</dbReference>
<dbReference type="OrthoDB" id="264917at2759"/>
<accession>A0A9D4TV71</accession>
<name>A0A9D4TV71_CHLVU</name>
<keyword evidence="2 4" id="KW-0863">Zinc-finger</keyword>
<evidence type="ECO:0000256" key="5">
    <source>
        <dbReference type="SAM" id="MobiDB-lite"/>
    </source>
</evidence>
<dbReference type="InterPro" id="IPR017907">
    <property type="entry name" value="Znf_RING_CS"/>
</dbReference>
<dbReference type="GO" id="GO:0008270">
    <property type="term" value="F:zinc ion binding"/>
    <property type="evidence" value="ECO:0007669"/>
    <property type="project" value="UniProtKB-KW"/>
</dbReference>
<feature type="region of interest" description="Disordered" evidence="5">
    <location>
        <begin position="132"/>
        <end position="159"/>
    </location>
</feature>
<dbReference type="GO" id="GO:0043161">
    <property type="term" value="P:proteasome-mediated ubiquitin-dependent protein catabolic process"/>
    <property type="evidence" value="ECO:0007669"/>
    <property type="project" value="TreeGrafter"/>
</dbReference>
<reference evidence="8" key="2">
    <citation type="submission" date="2020-11" db="EMBL/GenBank/DDBJ databases">
        <authorList>
            <person name="Cecchin M."/>
            <person name="Marcolungo L."/>
            <person name="Rossato M."/>
            <person name="Girolomoni L."/>
            <person name="Cosentino E."/>
            <person name="Cuine S."/>
            <person name="Li-Beisson Y."/>
            <person name="Delledonne M."/>
            <person name="Ballottari M."/>
        </authorList>
    </citation>
    <scope>NUCLEOTIDE SEQUENCE</scope>
    <source>
        <strain evidence="8">211/11P</strain>
        <tissue evidence="8">Whole cell</tissue>
    </source>
</reference>
<keyword evidence="6" id="KW-0472">Membrane</keyword>
<dbReference type="PROSITE" id="PS00518">
    <property type="entry name" value="ZF_RING_1"/>
    <property type="match status" value="1"/>
</dbReference>
<keyword evidence="6" id="KW-1133">Transmembrane helix</keyword>
<dbReference type="EMBL" id="SIDB01000003">
    <property type="protein sequence ID" value="KAI3434625.1"/>
    <property type="molecule type" value="Genomic_DNA"/>
</dbReference>
<evidence type="ECO:0000313" key="9">
    <source>
        <dbReference type="Proteomes" id="UP001055712"/>
    </source>
</evidence>
<keyword evidence="9" id="KW-1185">Reference proteome</keyword>
<feature type="transmembrane region" description="Helical" evidence="6">
    <location>
        <begin position="241"/>
        <end position="259"/>
    </location>
</feature>
<evidence type="ECO:0000256" key="6">
    <source>
        <dbReference type="SAM" id="Phobius"/>
    </source>
</evidence>
<dbReference type="InterPro" id="IPR001841">
    <property type="entry name" value="Znf_RING"/>
</dbReference>
<evidence type="ECO:0000256" key="3">
    <source>
        <dbReference type="ARBA" id="ARBA00022833"/>
    </source>
</evidence>
<reference evidence="8" key="1">
    <citation type="journal article" date="2019" name="Plant J.">
        <title>Chlorella vulgaris genome assembly and annotation reveals the molecular basis for metabolic acclimation to high light conditions.</title>
        <authorList>
            <person name="Cecchin M."/>
            <person name="Marcolungo L."/>
            <person name="Rossato M."/>
            <person name="Girolomoni L."/>
            <person name="Cosentino E."/>
            <person name="Cuine S."/>
            <person name="Li-Beisson Y."/>
            <person name="Delledonne M."/>
            <person name="Ballottari M."/>
        </authorList>
    </citation>
    <scope>NUCLEOTIDE SEQUENCE</scope>
    <source>
        <strain evidence="8">211/11P</strain>
    </source>
</reference>
<dbReference type="PROSITE" id="PS50089">
    <property type="entry name" value="ZF_RING_2"/>
    <property type="match status" value="1"/>
</dbReference>
<dbReference type="GO" id="GO:0061630">
    <property type="term" value="F:ubiquitin protein ligase activity"/>
    <property type="evidence" value="ECO:0007669"/>
    <property type="project" value="TreeGrafter"/>
</dbReference>
<keyword evidence="1" id="KW-0479">Metal-binding</keyword>
<dbReference type="Gene3D" id="3.30.40.10">
    <property type="entry name" value="Zinc/RING finger domain, C3HC4 (zinc finger)"/>
    <property type="match status" value="1"/>
</dbReference>
<gene>
    <name evidence="8" type="ORF">D9Q98_002692</name>
</gene>
<dbReference type="PANTHER" id="PTHR15898">
    <property type="entry name" value="BIFUNCTIONAL APOPTOSIS REGULATOR"/>
    <property type="match status" value="1"/>
</dbReference>
<dbReference type="InterPro" id="IPR013083">
    <property type="entry name" value="Znf_RING/FYVE/PHD"/>
</dbReference>
<evidence type="ECO:0000256" key="1">
    <source>
        <dbReference type="ARBA" id="ARBA00022723"/>
    </source>
</evidence>
<dbReference type="InterPro" id="IPR027370">
    <property type="entry name" value="Znf-RING_euk"/>
</dbReference>
<keyword evidence="6" id="KW-0812">Transmembrane</keyword>